<dbReference type="GO" id="GO:0005737">
    <property type="term" value="C:cytoplasm"/>
    <property type="evidence" value="ECO:0007669"/>
    <property type="project" value="UniProtKB-SubCell"/>
</dbReference>
<dbReference type="PANTHER" id="PTHR46630:SF1">
    <property type="entry name" value="TETRATRICOPEPTIDE REPEAT PROTEIN 29"/>
    <property type="match status" value="1"/>
</dbReference>
<reference evidence="7" key="1">
    <citation type="submission" date="2021-04" db="EMBL/GenBank/DDBJ databases">
        <title>Genomic sequence of Actinosynnema pretiosum subsp. pretiosum ATCC 31280 (C-14919).</title>
        <authorList>
            <person name="Bai L."/>
            <person name="Wang X."/>
            <person name="Xiao Y."/>
        </authorList>
    </citation>
    <scope>NUCLEOTIDE SEQUENCE</scope>
    <source>
        <strain evidence="7">ATCC 31280</strain>
    </source>
</reference>
<gene>
    <name evidence="7" type="ORF">KCV87_08680</name>
</gene>
<dbReference type="AlphaFoldDB" id="A0AA45L9I2"/>
<comment type="subcellular location">
    <subcellularLocation>
        <location evidence="1">Cytoplasm</location>
    </subcellularLocation>
</comment>
<dbReference type="SUPFAM" id="SSF48452">
    <property type="entry name" value="TPR-like"/>
    <property type="match status" value="1"/>
</dbReference>
<dbReference type="InterPro" id="IPR011990">
    <property type="entry name" value="TPR-like_helical_dom_sf"/>
</dbReference>
<dbReference type="Gene3D" id="1.25.40.10">
    <property type="entry name" value="Tetratricopeptide repeat domain"/>
    <property type="match status" value="1"/>
</dbReference>
<evidence type="ECO:0008006" key="9">
    <source>
        <dbReference type="Google" id="ProtNLM"/>
    </source>
</evidence>
<keyword evidence="3" id="KW-0677">Repeat</keyword>
<keyword evidence="2" id="KW-0963">Cytoplasm</keyword>
<evidence type="ECO:0000313" key="8">
    <source>
        <dbReference type="Proteomes" id="UP000677152"/>
    </source>
</evidence>
<organism evidence="7 8">
    <name type="scientific">Actinosynnema pretiosum subsp. pretiosum</name>
    <dbReference type="NCBI Taxonomy" id="103721"/>
    <lineage>
        <taxon>Bacteria</taxon>
        <taxon>Bacillati</taxon>
        <taxon>Actinomycetota</taxon>
        <taxon>Actinomycetes</taxon>
        <taxon>Pseudonocardiales</taxon>
        <taxon>Pseudonocardiaceae</taxon>
        <taxon>Actinosynnema</taxon>
    </lineage>
</organism>
<dbReference type="Proteomes" id="UP000677152">
    <property type="component" value="Chromosome"/>
</dbReference>
<evidence type="ECO:0000256" key="6">
    <source>
        <dbReference type="SAM" id="MobiDB-lite"/>
    </source>
</evidence>
<keyword evidence="4" id="KW-0802">TPR repeat</keyword>
<accession>A0AA45L9I2</accession>
<evidence type="ECO:0000256" key="5">
    <source>
        <dbReference type="ARBA" id="ARBA00038253"/>
    </source>
</evidence>
<evidence type="ECO:0000256" key="1">
    <source>
        <dbReference type="ARBA" id="ARBA00004496"/>
    </source>
</evidence>
<dbReference type="InterPro" id="IPR051476">
    <property type="entry name" value="Bac_ResReg_Asp_Phosphatase"/>
</dbReference>
<dbReference type="PANTHER" id="PTHR46630">
    <property type="entry name" value="TETRATRICOPEPTIDE REPEAT PROTEIN 29"/>
    <property type="match status" value="1"/>
</dbReference>
<proteinExistence type="inferred from homology"/>
<protein>
    <recommendedName>
        <fullName evidence="9">CHAT domain-containing protein</fullName>
    </recommendedName>
</protein>
<name>A0AA45L9I2_9PSEU</name>
<evidence type="ECO:0000256" key="3">
    <source>
        <dbReference type="ARBA" id="ARBA00022737"/>
    </source>
</evidence>
<evidence type="ECO:0000313" key="7">
    <source>
        <dbReference type="EMBL" id="QUF06114.1"/>
    </source>
</evidence>
<comment type="similarity">
    <text evidence="5">Belongs to the Rap family.</text>
</comment>
<evidence type="ECO:0000256" key="2">
    <source>
        <dbReference type="ARBA" id="ARBA00022490"/>
    </source>
</evidence>
<evidence type="ECO:0000256" key="4">
    <source>
        <dbReference type="ARBA" id="ARBA00022803"/>
    </source>
</evidence>
<dbReference type="EMBL" id="CP073249">
    <property type="protein sequence ID" value="QUF06114.1"/>
    <property type="molecule type" value="Genomic_DNA"/>
</dbReference>
<sequence>MDLGPPHGIRFRFSTGLVRAVLLDAHGKPPLPLAEALSIDVGTRELAVAEDHGDPLRAVLRQRYDLAEPVEWRLHVPGDASVDGDGVQFALPTGTSVRVTSTGQVSATEDGVVVALPPGPAEIDVEVVSEPQYAVSDTVVVCRAHQAREAAVVVSCLPGDRFTPVVALDRPPPAGGRHALPGEHDDELDAPGPDTGPLRSWNNRNSLLADLMRATGVRRAVVLADPPPQAAHVFDGMEHVRLLKPDLLGEDLTDEVWALLHGEDRQPPKVLEAAPGDDPAQALYTALRTGSALRFTERADPVADRFAAAGPESGDEAVLVETTGEADDLVAACYAHHRGARLVTTPQPDLDEVGRVVAEEQARVTEAASAIGDAVKGIAVGEALWRYLSTGGHDPYPAVESVVTAQVPADAVHAVGERRLTAFTAGLPYPFVRTATGSWARKPIGHVTTDPALVVLTELHREGACRPRGAFALLVDPGFPAAPADRAAHVTHPVVLTGAETALPVVAALAADLPVEVLAVNAHDAEGNALLDGSPLPPWLVAHALDLPHQPVVLNNSCLSWTDQAREYLRVGARGYVGALWRIPPDLAADFTRVVVRRLTAGEVPAARAVVDTGLPGGIERSYLYAGTANGRLDRWRAGAPGEGESALTGCALLAGVDHGGEEVLRKVVHREMSALRRAAETTPASGTEAYVDTLFDELSFAGDLADAAEVVEKIDKALPALDLPPAEADRRWAARYERTGALHENGGDPGAALADYGRSASYGDAGPDRAGVLLRMAALEARPQEALRLASQAYRAAVTAGDRDTEFHACSSLNDLGRRTGDLDTALKYAVIGHDLAAARGDRVRQTAFKVDECALRRELGDPDGAIEAGTDALELVRAQGDPATELRVIGELARCHEARGDLAAALSYTKAGLSLSEHQDAPGEFARFQDETGRLLTRRGEHAEALRHYRGAVEGLVARGSLERGAELLPHLAVGAVRAGDAGALWTTALCGGLVCEVVERDVWQALVPLVVDSMKRAIEIGSAELTQRGMTDFASAVTAGRRDDMPVQVGVLSDVVVLLLAWLMGRIDDSMLAFGREVDRQTGGVLDLVGYVSTPYAQRVRGGAVAGRWSAR</sequence>
<feature type="region of interest" description="Disordered" evidence="6">
    <location>
        <begin position="169"/>
        <end position="201"/>
    </location>
</feature>